<dbReference type="PANTHER" id="PTHR13355:SF11">
    <property type="entry name" value="GLUCOSAMINE 6-PHOSPHATE N-ACETYLTRANSFERASE"/>
    <property type="match status" value="1"/>
</dbReference>
<dbReference type="InterPro" id="IPR016181">
    <property type="entry name" value="Acyl_CoA_acyltransferase"/>
</dbReference>
<dbReference type="OrthoDB" id="9796171at2"/>
<dbReference type="InterPro" id="IPR039143">
    <property type="entry name" value="GNPNAT1-like"/>
</dbReference>
<dbReference type="InterPro" id="IPR000182">
    <property type="entry name" value="GNAT_dom"/>
</dbReference>
<keyword evidence="3" id="KW-1185">Reference proteome</keyword>
<dbReference type="SUPFAM" id="SSF55729">
    <property type="entry name" value="Acyl-CoA N-acyltransferases (Nat)"/>
    <property type="match status" value="1"/>
</dbReference>
<evidence type="ECO:0000259" key="1">
    <source>
        <dbReference type="PROSITE" id="PS51186"/>
    </source>
</evidence>
<dbReference type="CDD" id="cd04301">
    <property type="entry name" value="NAT_SF"/>
    <property type="match status" value="1"/>
</dbReference>
<keyword evidence="2" id="KW-0012">Acyltransferase</keyword>
<evidence type="ECO:0000313" key="2">
    <source>
        <dbReference type="EMBL" id="SDN48647.1"/>
    </source>
</evidence>
<dbReference type="PROSITE" id="PS51186">
    <property type="entry name" value="GNAT"/>
    <property type="match status" value="1"/>
</dbReference>
<dbReference type="Pfam" id="PF13673">
    <property type="entry name" value="Acetyltransf_10"/>
    <property type="match status" value="1"/>
</dbReference>
<proteinExistence type="predicted"/>
<accession>A0A1H0BSS9</accession>
<dbReference type="STRING" id="258515.SAMN05192585_12048"/>
<dbReference type="PANTHER" id="PTHR13355">
    <property type="entry name" value="GLUCOSAMINE 6-PHOSPHATE N-ACETYLTRANSFERASE"/>
    <property type="match status" value="1"/>
</dbReference>
<dbReference type="EMBL" id="FNID01000020">
    <property type="protein sequence ID" value="SDN48647.1"/>
    <property type="molecule type" value="Genomic_DNA"/>
</dbReference>
<dbReference type="Proteomes" id="UP000199182">
    <property type="component" value="Unassembled WGS sequence"/>
</dbReference>
<organism evidence="2 3">
    <name type="scientific">Acetanaerobacterium elongatum</name>
    <dbReference type="NCBI Taxonomy" id="258515"/>
    <lineage>
        <taxon>Bacteria</taxon>
        <taxon>Bacillati</taxon>
        <taxon>Bacillota</taxon>
        <taxon>Clostridia</taxon>
        <taxon>Eubacteriales</taxon>
        <taxon>Oscillospiraceae</taxon>
        <taxon>Acetanaerobacterium</taxon>
    </lineage>
</organism>
<feature type="domain" description="N-acetyltransferase" evidence="1">
    <location>
        <begin position="1"/>
        <end position="142"/>
    </location>
</feature>
<dbReference type="Gene3D" id="3.40.630.30">
    <property type="match status" value="1"/>
</dbReference>
<dbReference type="RefSeq" id="WP_092640753.1">
    <property type="nucleotide sequence ID" value="NZ_FNID01000020.1"/>
</dbReference>
<dbReference type="AlphaFoldDB" id="A0A1H0BSS9"/>
<gene>
    <name evidence="2" type="ORF">SAMN05192585_12048</name>
</gene>
<sequence>MKYTVKWGQNDAVYQDAAMLRTKIFVDEQHFEEEFDELDKTAHHMVIYDENGTPVATGRIFSEEDGLWHLGRICVVKELRKAGLGRVLVEELEKKARELGGIRATLGAQVRAKGFYQKLGYVEDGEVYFEEYCEHIKMDKPL</sequence>
<dbReference type="GO" id="GO:0004343">
    <property type="term" value="F:glucosamine 6-phosphate N-acetyltransferase activity"/>
    <property type="evidence" value="ECO:0007669"/>
    <property type="project" value="TreeGrafter"/>
</dbReference>
<name>A0A1H0BSS9_9FIRM</name>
<evidence type="ECO:0000313" key="3">
    <source>
        <dbReference type="Proteomes" id="UP000199182"/>
    </source>
</evidence>
<keyword evidence="2" id="KW-0808">Transferase</keyword>
<protein>
    <submittedName>
        <fullName evidence="2">Predicted N-acyltransferase, GNAT family</fullName>
    </submittedName>
</protein>
<reference evidence="2 3" key="1">
    <citation type="submission" date="2016-10" db="EMBL/GenBank/DDBJ databases">
        <authorList>
            <person name="de Groot N.N."/>
        </authorList>
    </citation>
    <scope>NUCLEOTIDE SEQUENCE [LARGE SCALE GENOMIC DNA]</scope>
    <source>
        <strain evidence="2 3">CGMCC 1.5012</strain>
    </source>
</reference>